<evidence type="ECO:0000313" key="2">
    <source>
        <dbReference type="EMBL" id="CEO88254.1"/>
    </source>
</evidence>
<gene>
    <name evidence="2" type="ORF">SSCH_1670001</name>
</gene>
<keyword evidence="3" id="KW-1185">Reference proteome</keyword>
<accession>A0A0B7MCK4</accession>
<dbReference type="RefSeq" id="WP_156972098.1">
    <property type="nucleotide sequence ID" value="NZ_CDRZ01000076.1"/>
</dbReference>
<protein>
    <submittedName>
        <fullName evidence="2">Uncharacterized protein</fullName>
    </submittedName>
</protein>
<reference evidence="3" key="1">
    <citation type="submission" date="2015-01" db="EMBL/GenBank/DDBJ databases">
        <authorList>
            <person name="Manzoor Shahid"/>
            <person name="Zubair Saima"/>
        </authorList>
    </citation>
    <scope>NUCLEOTIDE SEQUENCE [LARGE SCALE GENOMIC DNA]</scope>
    <source>
        <strain evidence="3">Sp3</strain>
    </source>
</reference>
<dbReference type="AlphaFoldDB" id="A0A0B7MCK4"/>
<dbReference type="Proteomes" id="UP000046155">
    <property type="component" value="Unassembled WGS sequence"/>
</dbReference>
<proteinExistence type="predicted"/>
<feature type="region of interest" description="Disordered" evidence="1">
    <location>
        <begin position="91"/>
        <end position="126"/>
    </location>
</feature>
<sequence>MMKKDEKTLPDSIRKHCRTVSDNATIDDDYATVDAAAIDNAALDDDATVDDDAAVPDNEAARYEGKAVIIAKGRTLLDTYRVESDAIEGGMGSVWRGAPTQAGNVDLGHESSPQAKSFSKPRKQKGKKFINECDAWIKF</sequence>
<dbReference type="EMBL" id="CDRZ01000076">
    <property type="protein sequence ID" value="CEO88254.1"/>
    <property type="molecule type" value="Genomic_DNA"/>
</dbReference>
<organism evidence="2 3">
    <name type="scientific">Syntrophaceticus schinkii</name>
    <dbReference type="NCBI Taxonomy" id="499207"/>
    <lineage>
        <taxon>Bacteria</taxon>
        <taxon>Bacillati</taxon>
        <taxon>Bacillota</taxon>
        <taxon>Clostridia</taxon>
        <taxon>Thermoanaerobacterales</taxon>
        <taxon>Thermoanaerobacterales Family III. Incertae Sedis</taxon>
        <taxon>Syntrophaceticus</taxon>
    </lineage>
</organism>
<name>A0A0B7MCK4_9FIRM</name>
<evidence type="ECO:0000256" key="1">
    <source>
        <dbReference type="SAM" id="MobiDB-lite"/>
    </source>
</evidence>
<evidence type="ECO:0000313" key="3">
    <source>
        <dbReference type="Proteomes" id="UP000046155"/>
    </source>
</evidence>